<evidence type="ECO:0000256" key="1">
    <source>
        <dbReference type="PROSITE-ProRule" id="PRU00047"/>
    </source>
</evidence>
<feature type="compositionally biased region" description="Basic residues" evidence="2">
    <location>
        <begin position="54"/>
        <end position="63"/>
    </location>
</feature>
<keyword evidence="1" id="KW-0862">Zinc</keyword>
<reference evidence="4" key="2">
    <citation type="submission" date="2023-06" db="EMBL/GenBank/DDBJ databases">
        <authorList>
            <person name="Swenson N.G."/>
            <person name="Wegrzyn J.L."/>
            <person name="Mcevoy S.L."/>
        </authorList>
    </citation>
    <scope>NUCLEOTIDE SEQUENCE</scope>
    <source>
        <strain evidence="4">NS2018</strain>
        <tissue evidence="4">Leaf</tissue>
    </source>
</reference>
<keyword evidence="5" id="KW-1185">Reference proteome</keyword>
<evidence type="ECO:0000256" key="2">
    <source>
        <dbReference type="SAM" id="MobiDB-lite"/>
    </source>
</evidence>
<dbReference type="EMBL" id="JAUESC010000381">
    <property type="protein sequence ID" value="KAK0589625.1"/>
    <property type="molecule type" value="Genomic_DNA"/>
</dbReference>
<name>A0AA39SGQ8_ACESA</name>
<reference evidence="4" key="1">
    <citation type="journal article" date="2022" name="Plant J.">
        <title>Strategies of tolerance reflected in two North American maple genomes.</title>
        <authorList>
            <person name="McEvoy S.L."/>
            <person name="Sezen U.U."/>
            <person name="Trouern-Trend A."/>
            <person name="McMahon S.M."/>
            <person name="Schaberg P.G."/>
            <person name="Yang J."/>
            <person name="Wegrzyn J.L."/>
            <person name="Swenson N.G."/>
        </authorList>
    </citation>
    <scope>NUCLEOTIDE SEQUENCE</scope>
    <source>
        <strain evidence="4">NS2018</strain>
    </source>
</reference>
<sequence length="111" mass="13070">MLLRYERLQDYCFKCSRLGHSFNECKEPEEGKEATIEAMARLNVWLRIESPPKRFNHRNRPFKRQSWGNQGGSSYNRADQGNWRSGTQWKGLGLKSIGKPLWWPQPECQQG</sequence>
<dbReference type="Proteomes" id="UP001168877">
    <property type="component" value="Unassembled WGS sequence"/>
</dbReference>
<protein>
    <recommendedName>
        <fullName evidence="3">CCHC-type domain-containing protein</fullName>
    </recommendedName>
</protein>
<dbReference type="PROSITE" id="PS50158">
    <property type="entry name" value="ZF_CCHC"/>
    <property type="match status" value="1"/>
</dbReference>
<evidence type="ECO:0000313" key="4">
    <source>
        <dbReference type="EMBL" id="KAK0589625.1"/>
    </source>
</evidence>
<dbReference type="InterPro" id="IPR025836">
    <property type="entry name" value="Zn_knuckle_CX2CX4HX4C"/>
</dbReference>
<dbReference type="Pfam" id="PF14392">
    <property type="entry name" value="zf-CCHC_4"/>
    <property type="match status" value="1"/>
</dbReference>
<dbReference type="AlphaFoldDB" id="A0AA39SGQ8"/>
<comment type="caution">
    <text evidence="4">The sequence shown here is derived from an EMBL/GenBank/DDBJ whole genome shotgun (WGS) entry which is preliminary data.</text>
</comment>
<feature type="compositionally biased region" description="Polar residues" evidence="2">
    <location>
        <begin position="66"/>
        <end position="85"/>
    </location>
</feature>
<dbReference type="SUPFAM" id="SSF57756">
    <property type="entry name" value="Retrovirus zinc finger-like domains"/>
    <property type="match status" value="1"/>
</dbReference>
<dbReference type="GO" id="GO:0008270">
    <property type="term" value="F:zinc ion binding"/>
    <property type="evidence" value="ECO:0007669"/>
    <property type="project" value="UniProtKB-KW"/>
</dbReference>
<evidence type="ECO:0000259" key="3">
    <source>
        <dbReference type="PROSITE" id="PS50158"/>
    </source>
</evidence>
<feature type="region of interest" description="Disordered" evidence="2">
    <location>
        <begin position="53"/>
        <end position="85"/>
    </location>
</feature>
<dbReference type="InterPro" id="IPR036875">
    <property type="entry name" value="Znf_CCHC_sf"/>
</dbReference>
<keyword evidence="1" id="KW-0863">Zinc-finger</keyword>
<evidence type="ECO:0000313" key="5">
    <source>
        <dbReference type="Proteomes" id="UP001168877"/>
    </source>
</evidence>
<dbReference type="GO" id="GO:0003676">
    <property type="term" value="F:nucleic acid binding"/>
    <property type="evidence" value="ECO:0007669"/>
    <property type="project" value="InterPro"/>
</dbReference>
<keyword evidence="1" id="KW-0479">Metal-binding</keyword>
<accession>A0AA39SGQ8</accession>
<organism evidence="4 5">
    <name type="scientific">Acer saccharum</name>
    <name type="common">Sugar maple</name>
    <dbReference type="NCBI Taxonomy" id="4024"/>
    <lineage>
        <taxon>Eukaryota</taxon>
        <taxon>Viridiplantae</taxon>
        <taxon>Streptophyta</taxon>
        <taxon>Embryophyta</taxon>
        <taxon>Tracheophyta</taxon>
        <taxon>Spermatophyta</taxon>
        <taxon>Magnoliopsida</taxon>
        <taxon>eudicotyledons</taxon>
        <taxon>Gunneridae</taxon>
        <taxon>Pentapetalae</taxon>
        <taxon>rosids</taxon>
        <taxon>malvids</taxon>
        <taxon>Sapindales</taxon>
        <taxon>Sapindaceae</taxon>
        <taxon>Hippocastanoideae</taxon>
        <taxon>Acereae</taxon>
        <taxon>Acer</taxon>
    </lineage>
</organism>
<gene>
    <name evidence="4" type="ORF">LWI29_016467</name>
</gene>
<proteinExistence type="predicted"/>
<dbReference type="InterPro" id="IPR001878">
    <property type="entry name" value="Znf_CCHC"/>
</dbReference>
<feature type="domain" description="CCHC-type" evidence="3">
    <location>
        <begin position="12"/>
        <end position="27"/>
    </location>
</feature>